<dbReference type="InParanoid" id="A0A671VXC8"/>
<evidence type="ECO:0000313" key="2">
    <source>
        <dbReference type="Ensembl" id="ENSSAUP00010030959.1"/>
    </source>
</evidence>
<sequence length="92" mass="10161">MKMLILMGFVLSSVLTLTCYTCGGASDPDCKTETVCPSTNWSCCIYFRFLSCSSFNDGGMVQSLHIVLLVFQGPPQAAQSFRSHSHDFFFSL</sequence>
<dbReference type="Ensembl" id="ENSSAUT00010032635.1">
    <property type="protein sequence ID" value="ENSSAUP00010030959.1"/>
    <property type="gene ID" value="ENSSAUG00010013247.1"/>
</dbReference>
<feature type="chain" id="PRO_5025419822" description="UPAR/Ly6 domain-containing protein" evidence="1">
    <location>
        <begin position="26"/>
        <end position="92"/>
    </location>
</feature>
<accession>A0A671VXC8</accession>
<dbReference type="AlphaFoldDB" id="A0A671VXC8"/>
<organism evidence="2 3">
    <name type="scientific">Sparus aurata</name>
    <name type="common">Gilthead sea bream</name>
    <dbReference type="NCBI Taxonomy" id="8175"/>
    <lineage>
        <taxon>Eukaryota</taxon>
        <taxon>Metazoa</taxon>
        <taxon>Chordata</taxon>
        <taxon>Craniata</taxon>
        <taxon>Vertebrata</taxon>
        <taxon>Euteleostomi</taxon>
        <taxon>Actinopterygii</taxon>
        <taxon>Neopterygii</taxon>
        <taxon>Teleostei</taxon>
        <taxon>Neoteleostei</taxon>
        <taxon>Acanthomorphata</taxon>
        <taxon>Eupercaria</taxon>
        <taxon>Spariformes</taxon>
        <taxon>Sparidae</taxon>
        <taxon>Sparus</taxon>
    </lineage>
</organism>
<reference evidence="2" key="2">
    <citation type="submission" date="2025-08" db="UniProtKB">
        <authorList>
            <consortium name="Ensembl"/>
        </authorList>
    </citation>
    <scope>IDENTIFICATION</scope>
</reference>
<evidence type="ECO:0008006" key="4">
    <source>
        <dbReference type="Google" id="ProtNLM"/>
    </source>
</evidence>
<protein>
    <recommendedName>
        <fullName evidence="4">UPAR/Ly6 domain-containing protein</fullName>
    </recommendedName>
</protein>
<name>A0A671VXC8_SPAAU</name>
<keyword evidence="3" id="KW-1185">Reference proteome</keyword>
<evidence type="ECO:0000313" key="3">
    <source>
        <dbReference type="Proteomes" id="UP000472265"/>
    </source>
</evidence>
<reference evidence="2" key="1">
    <citation type="submission" date="2021-04" db="EMBL/GenBank/DDBJ databases">
        <authorList>
            <consortium name="Wellcome Sanger Institute Data Sharing"/>
        </authorList>
    </citation>
    <scope>NUCLEOTIDE SEQUENCE [LARGE SCALE GENOMIC DNA]</scope>
</reference>
<evidence type="ECO:0000256" key="1">
    <source>
        <dbReference type="SAM" id="SignalP"/>
    </source>
</evidence>
<reference evidence="2" key="3">
    <citation type="submission" date="2025-09" db="UniProtKB">
        <authorList>
            <consortium name="Ensembl"/>
        </authorList>
    </citation>
    <scope>IDENTIFICATION</scope>
</reference>
<dbReference type="Proteomes" id="UP000472265">
    <property type="component" value="Chromosome 2"/>
</dbReference>
<feature type="signal peptide" evidence="1">
    <location>
        <begin position="1"/>
        <end position="25"/>
    </location>
</feature>
<keyword evidence="1" id="KW-0732">Signal</keyword>
<proteinExistence type="predicted"/>